<dbReference type="InterPro" id="IPR018035">
    <property type="entry name" value="Flagellar_FliH/T3SS_HrpE"/>
</dbReference>
<dbReference type="Proteomes" id="UP001273505">
    <property type="component" value="Unassembled WGS sequence"/>
</dbReference>
<dbReference type="RefSeq" id="WP_302721277.1">
    <property type="nucleotide sequence ID" value="NZ_JAULRU010000264.1"/>
</dbReference>
<keyword evidence="8" id="KW-0653">Protein transport</keyword>
<feature type="region of interest" description="Disordered" evidence="10">
    <location>
        <begin position="261"/>
        <end position="312"/>
    </location>
</feature>
<organism evidence="12 13">
    <name type="scientific">Gilvimarinus gilvus</name>
    <dbReference type="NCBI Taxonomy" id="3058038"/>
    <lineage>
        <taxon>Bacteria</taxon>
        <taxon>Pseudomonadati</taxon>
        <taxon>Pseudomonadota</taxon>
        <taxon>Gammaproteobacteria</taxon>
        <taxon>Cellvibrionales</taxon>
        <taxon>Cellvibrionaceae</taxon>
        <taxon>Gilvimarinus</taxon>
    </lineage>
</organism>
<sequence length="312" mass="34339">MKDSKANPNRIPASQSETWESWTMPVIGDDGQVLNAQRRQALEGEAESIEEVDVDALAHMQSLTAEQLADIVKNAEEEGFAQGHAEGVKTGYDEGFKSGQQQGLLEMRQQLIAEQKTFQSIATSLFEPIEQQDDLLESLLLTSIERLARAVVMKELTTDRGDIVALVRKAVASLPTGREKITVHLNPDDLAIVQRYCEEHALEWRFHANPDIAAGGVKVITSDSTVDCSVERRLDEIIAAFKTQQNVDEVTANEDLVAAPADDAEDLNFDAMPTEDDEIYSANPSQSNDDRNAPLNSDEQEQDGSVKGTDNE</sequence>
<comment type="similarity">
    <text evidence="3">Belongs to the FliH family.</text>
</comment>
<comment type="caution">
    <text evidence="12">The sequence shown here is derived from an EMBL/GenBank/DDBJ whole genome shotgun (WGS) entry which is preliminary data.</text>
</comment>
<evidence type="ECO:0000313" key="12">
    <source>
        <dbReference type="EMBL" id="MDX6848435.1"/>
    </source>
</evidence>
<evidence type="ECO:0000256" key="10">
    <source>
        <dbReference type="SAM" id="MobiDB-lite"/>
    </source>
</evidence>
<comment type="function">
    <text evidence="1">Needed for flagellar regrowth and assembly.</text>
</comment>
<evidence type="ECO:0000256" key="4">
    <source>
        <dbReference type="ARBA" id="ARBA00016507"/>
    </source>
</evidence>
<dbReference type="EMBL" id="JAXAFO010000004">
    <property type="protein sequence ID" value="MDX6848435.1"/>
    <property type="molecule type" value="Genomic_DNA"/>
</dbReference>
<protein>
    <recommendedName>
        <fullName evidence="4">Flagellar assembly protein FliH</fullName>
    </recommendedName>
</protein>
<evidence type="ECO:0000256" key="1">
    <source>
        <dbReference type="ARBA" id="ARBA00003041"/>
    </source>
</evidence>
<dbReference type="SUPFAM" id="SSF160527">
    <property type="entry name" value="V-type ATPase subunit E-like"/>
    <property type="match status" value="1"/>
</dbReference>
<keyword evidence="12" id="KW-0282">Flagellum</keyword>
<keyword evidence="13" id="KW-1185">Reference proteome</keyword>
<dbReference type="InterPro" id="IPR000563">
    <property type="entry name" value="Flag_FliH"/>
</dbReference>
<keyword evidence="5" id="KW-0813">Transport</keyword>
<evidence type="ECO:0000256" key="8">
    <source>
        <dbReference type="ARBA" id="ARBA00022927"/>
    </source>
</evidence>
<keyword evidence="7" id="KW-1005">Bacterial flagellum biogenesis</keyword>
<evidence type="ECO:0000256" key="5">
    <source>
        <dbReference type="ARBA" id="ARBA00022448"/>
    </source>
</evidence>
<keyword evidence="12" id="KW-0969">Cilium</keyword>
<keyword evidence="12" id="KW-0966">Cell projection</keyword>
<evidence type="ECO:0000256" key="3">
    <source>
        <dbReference type="ARBA" id="ARBA00006602"/>
    </source>
</evidence>
<dbReference type="PANTHER" id="PTHR34982:SF1">
    <property type="entry name" value="FLAGELLAR ASSEMBLY PROTEIN FLIH"/>
    <property type="match status" value="1"/>
</dbReference>
<keyword evidence="9" id="KW-1006">Bacterial flagellum protein export</keyword>
<evidence type="ECO:0000313" key="13">
    <source>
        <dbReference type="Proteomes" id="UP001273505"/>
    </source>
</evidence>
<proteinExistence type="inferred from homology"/>
<dbReference type="PRINTS" id="PR01003">
    <property type="entry name" value="FLGFLIH"/>
</dbReference>
<evidence type="ECO:0000259" key="11">
    <source>
        <dbReference type="Pfam" id="PF02108"/>
    </source>
</evidence>
<reference evidence="12 13" key="1">
    <citation type="submission" date="2023-11" db="EMBL/GenBank/DDBJ databases">
        <title>Gilvimarinus fulvus sp. nov., isolated from the surface of Kelp.</title>
        <authorList>
            <person name="Sun Y.Y."/>
            <person name="Gong Y."/>
            <person name="Du Z.J."/>
        </authorList>
    </citation>
    <scope>NUCLEOTIDE SEQUENCE [LARGE SCALE GENOMIC DNA]</scope>
    <source>
        <strain evidence="12 13">SDUM040013</strain>
    </source>
</reference>
<comment type="subcellular location">
    <subcellularLocation>
        <location evidence="2">Cytoplasm</location>
    </subcellularLocation>
</comment>
<feature type="compositionally biased region" description="Acidic residues" evidence="10">
    <location>
        <begin position="262"/>
        <end position="279"/>
    </location>
</feature>
<dbReference type="PANTHER" id="PTHR34982">
    <property type="entry name" value="YOP PROTEINS TRANSLOCATION PROTEIN L"/>
    <property type="match status" value="1"/>
</dbReference>
<evidence type="ECO:0000256" key="9">
    <source>
        <dbReference type="ARBA" id="ARBA00023225"/>
    </source>
</evidence>
<keyword evidence="6" id="KW-0963">Cytoplasm</keyword>
<dbReference type="Pfam" id="PF02108">
    <property type="entry name" value="FliH"/>
    <property type="match status" value="1"/>
</dbReference>
<feature type="domain" description="Flagellar assembly protein FliH/Type III secretion system HrpE" evidence="11">
    <location>
        <begin position="114"/>
        <end position="236"/>
    </location>
</feature>
<evidence type="ECO:0000256" key="2">
    <source>
        <dbReference type="ARBA" id="ARBA00004496"/>
    </source>
</evidence>
<evidence type="ECO:0000256" key="6">
    <source>
        <dbReference type="ARBA" id="ARBA00022490"/>
    </source>
</evidence>
<evidence type="ECO:0000256" key="7">
    <source>
        <dbReference type="ARBA" id="ARBA00022795"/>
    </source>
</evidence>
<name>A0ABU4RU82_9GAMM</name>
<gene>
    <name evidence="12" type="ORF">SCD92_03625</name>
</gene>
<accession>A0ABU4RU82</accession>
<dbReference type="InterPro" id="IPR051472">
    <property type="entry name" value="T3SS_Stator/FliH"/>
</dbReference>